<accession>A0A699JCB6</accession>
<feature type="region of interest" description="Disordered" evidence="1">
    <location>
        <begin position="286"/>
        <end position="307"/>
    </location>
</feature>
<evidence type="ECO:0000256" key="1">
    <source>
        <dbReference type="SAM" id="MobiDB-lite"/>
    </source>
</evidence>
<evidence type="ECO:0000313" key="2">
    <source>
        <dbReference type="EMBL" id="GFA27995.1"/>
    </source>
</evidence>
<feature type="compositionally biased region" description="Polar residues" evidence="1">
    <location>
        <begin position="1"/>
        <end position="17"/>
    </location>
</feature>
<feature type="compositionally biased region" description="Basic residues" evidence="1">
    <location>
        <begin position="36"/>
        <end position="47"/>
    </location>
</feature>
<name>A0A699JCB6_TANCI</name>
<feature type="compositionally biased region" description="Polar residues" evidence="1">
    <location>
        <begin position="24"/>
        <end position="35"/>
    </location>
</feature>
<feature type="region of interest" description="Disordered" evidence="1">
    <location>
        <begin position="78"/>
        <end position="108"/>
    </location>
</feature>
<dbReference type="AlphaFoldDB" id="A0A699JCB6"/>
<dbReference type="EMBL" id="BKCJ010397394">
    <property type="protein sequence ID" value="GFA27995.1"/>
    <property type="molecule type" value="Genomic_DNA"/>
</dbReference>
<proteinExistence type="predicted"/>
<reference evidence="2" key="1">
    <citation type="journal article" date="2019" name="Sci. Rep.">
        <title>Draft genome of Tanacetum cinerariifolium, the natural source of mosquito coil.</title>
        <authorList>
            <person name="Yamashiro T."/>
            <person name="Shiraishi A."/>
            <person name="Satake H."/>
            <person name="Nakayama K."/>
        </authorList>
    </citation>
    <scope>NUCLEOTIDE SEQUENCE</scope>
</reference>
<sequence length="307" mass="34709">MMVQAQEQMGEGSSNPTDLHHTPTIIQPSTSQPQKTKQHRKPGRKVTKVTQPSEPTEHVVYEVVNEEMGDILERAATTTTSLDAEQDKGGGPRCQETMGDTVAPTRSDRVSKISNDPLLVGVNIPRSENTKTTQAFEINSLKRRVKKLEKRKWSTIHGLKRLYKGRIADIDANEDIYLVNVYNDEDMFGVNDLDGDEVIVESVYVAEQAKEVSNDMTLAKAPIDKSAKPKANKVMIQELEHGEYYQWVERFMNYLEEQTDGKAMINSIKNGDQPLPRVTQVSIARITSTEQPHLKDKSMWSDQEKRI</sequence>
<feature type="compositionally biased region" description="Basic and acidic residues" evidence="1">
    <location>
        <begin position="292"/>
        <end position="307"/>
    </location>
</feature>
<protein>
    <submittedName>
        <fullName evidence="2">Uncharacterized protein</fullName>
    </submittedName>
</protein>
<gene>
    <name evidence="2" type="ORF">Tci_599967</name>
</gene>
<organism evidence="2">
    <name type="scientific">Tanacetum cinerariifolium</name>
    <name type="common">Dalmatian daisy</name>
    <name type="synonym">Chrysanthemum cinerariifolium</name>
    <dbReference type="NCBI Taxonomy" id="118510"/>
    <lineage>
        <taxon>Eukaryota</taxon>
        <taxon>Viridiplantae</taxon>
        <taxon>Streptophyta</taxon>
        <taxon>Embryophyta</taxon>
        <taxon>Tracheophyta</taxon>
        <taxon>Spermatophyta</taxon>
        <taxon>Magnoliopsida</taxon>
        <taxon>eudicotyledons</taxon>
        <taxon>Gunneridae</taxon>
        <taxon>Pentapetalae</taxon>
        <taxon>asterids</taxon>
        <taxon>campanulids</taxon>
        <taxon>Asterales</taxon>
        <taxon>Asteraceae</taxon>
        <taxon>Asteroideae</taxon>
        <taxon>Anthemideae</taxon>
        <taxon>Anthemidinae</taxon>
        <taxon>Tanacetum</taxon>
    </lineage>
</organism>
<feature type="region of interest" description="Disordered" evidence="1">
    <location>
        <begin position="1"/>
        <end position="53"/>
    </location>
</feature>
<comment type="caution">
    <text evidence="2">The sequence shown here is derived from an EMBL/GenBank/DDBJ whole genome shotgun (WGS) entry which is preliminary data.</text>
</comment>